<dbReference type="EMBL" id="OZ020097">
    <property type="protein sequence ID" value="CAK9268747.1"/>
    <property type="molecule type" value="Genomic_DNA"/>
</dbReference>
<evidence type="ECO:0000313" key="1">
    <source>
        <dbReference type="EMBL" id="CAK9268747.1"/>
    </source>
</evidence>
<name>A0ABP0WPE9_9BRYO</name>
<protein>
    <submittedName>
        <fullName evidence="1">Uncharacterized protein</fullName>
    </submittedName>
</protein>
<reference evidence="1 2" key="1">
    <citation type="submission" date="2024-02" db="EMBL/GenBank/DDBJ databases">
        <authorList>
            <consortium name="ELIXIR-Norway"/>
            <consortium name="Elixir Norway"/>
        </authorList>
    </citation>
    <scope>NUCLEOTIDE SEQUENCE [LARGE SCALE GENOMIC DNA]</scope>
</reference>
<proteinExistence type="predicted"/>
<accession>A0ABP0WPE9</accession>
<organism evidence="1 2">
    <name type="scientific">Sphagnum jensenii</name>
    <dbReference type="NCBI Taxonomy" id="128206"/>
    <lineage>
        <taxon>Eukaryota</taxon>
        <taxon>Viridiplantae</taxon>
        <taxon>Streptophyta</taxon>
        <taxon>Embryophyta</taxon>
        <taxon>Bryophyta</taxon>
        <taxon>Sphagnophytina</taxon>
        <taxon>Sphagnopsida</taxon>
        <taxon>Sphagnales</taxon>
        <taxon>Sphagnaceae</taxon>
        <taxon>Sphagnum</taxon>
    </lineage>
</organism>
<gene>
    <name evidence="1" type="ORF">CSSPJE1EN1_LOCUS14225</name>
</gene>
<evidence type="ECO:0000313" key="2">
    <source>
        <dbReference type="Proteomes" id="UP001497444"/>
    </source>
</evidence>
<sequence>MVRKLRICQVTYSVIELRDNYEPLVNFLLHDGGDFHDTFTLGSTVVEVESIRNISMFLAKTVTIKVKSEIFSCSTRFVRGKSSLNFSLATDSDPCGANIVEIKLVSKVLSCLKHMSKYKGYEAQFGVIDNLYKVGCDNFIVAKSPTIHEILHMQPPNDLVLVDLNQVSDLPLIFDTATIEQIHRL</sequence>
<dbReference type="Proteomes" id="UP001497444">
    <property type="component" value="Chromosome 2"/>
</dbReference>
<keyword evidence="2" id="KW-1185">Reference proteome</keyword>